<reference evidence="2 3" key="1">
    <citation type="submission" date="2018-05" db="EMBL/GenBank/DDBJ databases">
        <title>Complete genome sequence of sponge-derived Streptomyces sp. HNM0039.</title>
        <authorList>
            <person name="Huang X."/>
            <person name="Zhou S."/>
        </authorList>
    </citation>
    <scope>NUCLEOTIDE SEQUENCE [LARGE SCALE GENOMIC DNA]</scope>
    <source>
        <strain evidence="2 3">HNM0039</strain>
    </source>
</reference>
<gene>
    <name evidence="2" type="ORF">DDW44_00375</name>
</gene>
<dbReference type="InterPro" id="IPR036291">
    <property type="entry name" value="NAD(P)-bd_dom_sf"/>
</dbReference>
<dbReference type="AlphaFoldDB" id="A0A2S1SM11"/>
<dbReference type="GO" id="GO:0044877">
    <property type="term" value="F:protein-containing complex binding"/>
    <property type="evidence" value="ECO:0007669"/>
    <property type="project" value="TreeGrafter"/>
</dbReference>
<keyword evidence="3" id="KW-1185">Reference proteome</keyword>
<dbReference type="Proteomes" id="UP000244900">
    <property type="component" value="Chromosome"/>
</dbReference>
<dbReference type="PANTHER" id="PTHR12126:SF11">
    <property type="entry name" value="NADH DEHYDROGENASE [UBIQUINONE] 1 ALPHA SUBCOMPLEX SUBUNIT 9, MITOCHONDRIAL"/>
    <property type="match status" value="1"/>
</dbReference>
<protein>
    <recommendedName>
        <fullName evidence="1">NAD(P)-binding domain-containing protein</fullName>
    </recommendedName>
</protein>
<dbReference type="EMBL" id="CP029188">
    <property type="protein sequence ID" value="AWI27397.1"/>
    <property type="molecule type" value="Genomic_DNA"/>
</dbReference>
<organism evidence="2 3">
    <name type="scientific">Streptomyces tirandamycinicus</name>
    <dbReference type="NCBI Taxonomy" id="2174846"/>
    <lineage>
        <taxon>Bacteria</taxon>
        <taxon>Bacillati</taxon>
        <taxon>Actinomycetota</taxon>
        <taxon>Actinomycetes</taxon>
        <taxon>Kitasatosporales</taxon>
        <taxon>Streptomycetaceae</taxon>
        <taxon>Streptomyces</taxon>
    </lineage>
</organism>
<dbReference type="OrthoDB" id="9771302at2"/>
<dbReference type="InterPro" id="IPR016040">
    <property type="entry name" value="NAD(P)-bd_dom"/>
</dbReference>
<feature type="domain" description="NAD(P)-binding" evidence="1">
    <location>
        <begin position="9"/>
        <end position="142"/>
    </location>
</feature>
<evidence type="ECO:0000313" key="2">
    <source>
        <dbReference type="EMBL" id="AWI27397.1"/>
    </source>
</evidence>
<dbReference type="SUPFAM" id="SSF51735">
    <property type="entry name" value="NAD(P)-binding Rossmann-fold domains"/>
    <property type="match status" value="1"/>
</dbReference>
<evidence type="ECO:0000313" key="3">
    <source>
        <dbReference type="Proteomes" id="UP000244900"/>
    </source>
</evidence>
<dbReference type="Pfam" id="PF13460">
    <property type="entry name" value="NAD_binding_10"/>
    <property type="match status" value="1"/>
</dbReference>
<proteinExistence type="predicted"/>
<accession>A0A2S1SM11</accession>
<sequence length="267" mass="28517">MNEVTLVTGATGNLGGHVLAQLLARGRRVRALSRRPPATGVSAVDWCQADLSSGQGLARALSGVGTVVHCATDGRTRDGDVMAAQHLIKAAAKAGAPHLLFVSIIGVDRHPLDYYRAKYDTERLIETSGLPYTILRAAQFHDMLHYALDRASRLPVMPVLARTSFQSVDTPHVAARAVELSAVGPSGRVADLPGPDTLTMADMARILLRVTGRRRPILPLVLPGRVPGAYRQGLHLAPAAQPGSRSFEDFLKEGPAVKVPAAVRRSR</sequence>
<dbReference type="InterPro" id="IPR051207">
    <property type="entry name" value="ComplexI_NDUFA9_subunit"/>
</dbReference>
<dbReference type="PANTHER" id="PTHR12126">
    <property type="entry name" value="NADH-UBIQUINONE OXIDOREDUCTASE 39 KDA SUBUNIT-RELATED"/>
    <property type="match status" value="1"/>
</dbReference>
<evidence type="ECO:0000259" key="1">
    <source>
        <dbReference type="Pfam" id="PF13460"/>
    </source>
</evidence>
<dbReference type="Gene3D" id="3.40.50.720">
    <property type="entry name" value="NAD(P)-binding Rossmann-like Domain"/>
    <property type="match status" value="1"/>
</dbReference>
<dbReference type="RefSeq" id="WP_108905156.1">
    <property type="nucleotide sequence ID" value="NZ_CP029188.1"/>
</dbReference>
<name>A0A2S1SM11_9ACTN</name>
<dbReference type="KEGG" id="stir:DDW44_00375"/>